<keyword evidence="6 11" id="KW-0732">Signal</keyword>
<dbReference type="Pfam" id="PF00246">
    <property type="entry name" value="Peptidase_M14"/>
    <property type="match status" value="1"/>
</dbReference>
<comment type="similarity">
    <text evidence="3 10">Belongs to the peptidase M14 family.</text>
</comment>
<evidence type="ECO:0000259" key="12">
    <source>
        <dbReference type="PROSITE" id="PS52035"/>
    </source>
</evidence>
<evidence type="ECO:0000313" key="14">
    <source>
        <dbReference type="Proteomes" id="UP000282892"/>
    </source>
</evidence>
<name>A0A3Q9QVP9_9BACI</name>
<evidence type="ECO:0000256" key="6">
    <source>
        <dbReference type="ARBA" id="ARBA00022729"/>
    </source>
</evidence>
<proteinExistence type="inferred from homology"/>
<gene>
    <name evidence="13" type="ORF">CHR53_26010</name>
</gene>
<dbReference type="GO" id="GO:0005615">
    <property type="term" value="C:extracellular space"/>
    <property type="evidence" value="ECO:0007669"/>
    <property type="project" value="TreeGrafter"/>
</dbReference>
<comment type="subcellular location">
    <subcellularLocation>
        <location evidence="2">Secreted</location>
    </subcellularLocation>
</comment>
<feature type="chain" id="PRO_5039565861" description="Peptidase M14 domain-containing protein" evidence="11">
    <location>
        <begin position="29"/>
        <end position="592"/>
    </location>
</feature>
<dbReference type="GO" id="GO:0006508">
    <property type="term" value="P:proteolysis"/>
    <property type="evidence" value="ECO:0007669"/>
    <property type="project" value="UniProtKB-KW"/>
</dbReference>
<evidence type="ECO:0000256" key="11">
    <source>
        <dbReference type="SAM" id="SignalP"/>
    </source>
</evidence>
<dbReference type="EMBL" id="CP022572">
    <property type="protein sequence ID" value="AZU64410.1"/>
    <property type="molecule type" value="Genomic_DNA"/>
</dbReference>
<dbReference type="CDD" id="cd06242">
    <property type="entry name" value="M14-like"/>
    <property type="match status" value="1"/>
</dbReference>
<feature type="active site" description="Proton donor/acceptor" evidence="10">
    <location>
        <position position="352"/>
    </location>
</feature>
<feature type="signal peptide" evidence="11">
    <location>
        <begin position="1"/>
        <end position="28"/>
    </location>
</feature>
<feature type="domain" description="Peptidase M14" evidence="12">
    <location>
        <begin position="100"/>
        <end position="376"/>
    </location>
</feature>
<dbReference type="AlphaFoldDB" id="A0A3Q9QVP9"/>
<evidence type="ECO:0000256" key="3">
    <source>
        <dbReference type="ARBA" id="ARBA00005988"/>
    </source>
</evidence>
<evidence type="ECO:0000256" key="1">
    <source>
        <dbReference type="ARBA" id="ARBA00001947"/>
    </source>
</evidence>
<dbReference type="STRING" id="1193713.GCA_001636315_02102"/>
<dbReference type="PROSITE" id="PS52035">
    <property type="entry name" value="PEPTIDASE_M14"/>
    <property type="match status" value="1"/>
</dbReference>
<dbReference type="Gene3D" id="3.40.630.10">
    <property type="entry name" value="Zn peptidases"/>
    <property type="match status" value="1"/>
</dbReference>
<evidence type="ECO:0000256" key="2">
    <source>
        <dbReference type="ARBA" id="ARBA00004613"/>
    </source>
</evidence>
<keyword evidence="8" id="KW-0843">Virulence</keyword>
<dbReference type="InterPro" id="IPR000834">
    <property type="entry name" value="Peptidase_M14"/>
</dbReference>
<evidence type="ECO:0000256" key="4">
    <source>
        <dbReference type="ARBA" id="ARBA00022525"/>
    </source>
</evidence>
<comment type="cofactor">
    <cofactor evidence="1">
        <name>Zn(2+)</name>
        <dbReference type="ChEBI" id="CHEBI:29105"/>
    </cofactor>
</comment>
<evidence type="ECO:0000256" key="9">
    <source>
        <dbReference type="ARBA" id="ARBA00023180"/>
    </source>
</evidence>
<dbReference type="SMART" id="SM00631">
    <property type="entry name" value="Zn_pept"/>
    <property type="match status" value="1"/>
</dbReference>
<evidence type="ECO:0000256" key="7">
    <source>
        <dbReference type="ARBA" id="ARBA00022801"/>
    </source>
</evidence>
<evidence type="ECO:0000313" key="13">
    <source>
        <dbReference type="EMBL" id="AZU64410.1"/>
    </source>
</evidence>
<reference evidence="13 14" key="1">
    <citation type="submission" date="2017-07" db="EMBL/GenBank/DDBJ databases">
        <title>The complete genome sequence of Bacillus mesonae strain H20-5, an efficient strain improving plant abiotic stress resistance.</title>
        <authorList>
            <person name="Kim S.Y."/>
            <person name="Song H."/>
            <person name="Sang M.K."/>
            <person name="Weon H.-Y."/>
            <person name="Song J."/>
        </authorList>
    </citation>
    <scope>NUCLEOTIDE SEQUENCE [LARGE SCALE GENOMIC DNA]</scope>
    <source>
        <strain evidence="13 14">H20-5</strain>
    </source>
</reference>
<dbReference type="GO" id="GO:0004181">
    <property type="term" value="F:metallocarboxypeptidase activity"/>
    <property type="evidence" value="ECO:0007669"/>
    <property type="project" value="InterPro"/>
</dbReference>
<keyword evidence="9" id="KW-0325">Glycoprotein</keyword>
<keyword evidence="14" id="KW-1185">Reference proteome</keyword>
<keyword evidence="5" id="KW-0645">Protease</keyword>
<dbReference type="PANTHER" id="PTHR11705:SF83">
    <property type="entry name" value="INACTIVE METALLOCARBOXYPEPTIDASE ECM14"/>
    <property type="match status" value="1"/>
</dbReference>
<protein>
    <recommendedName>
        <fullName evidence="12">Peptidase M14 domain-containing protein</fullName>
    </recommendedName>
</protein>
<dbReference type="GO" id="GO:0008270">
    <property type="term" value="F:zinc ion binding"/>
    <property type="evidence" value="ECO:0007669"/>
    <property type="project" value="InterPro"/>
</dbReference>
<dbReference type="PANTHER" id="PTHR11705">
    <property type="entry name" value="PROTEASE FAMILY M14 CARBOXYPEPTIDASE A,B"/>
    <property type="match status" value="1"/>
</dbReference>
<dbReference type="KEGG" id="nmk:CHR53_26010"/>
<keyword evidence="4" id="KW-0964">Secreted</keyword>
<evidence type="ECO:0000256" key="8">
    <source>
        <dbReference type="ARBA" id="ARBA00023026"/>
    </source>
</evidence>
<sequence>MMRRIFNLMKRKTLVSSTVAVMTLSAMFGLNHTIMASSTTMLEKKTIANTAAAPPAAGQMNPTLTPYFGQSYKQPEQVKALYPNPTIKFDTPGFKAGKQNFTTQEEMMKFLKDLDKKSKLMKMENSIYSLEGREIPLLIFTTSKNEHSANFKRKPTVWIEGQIHGNEPAGGESLLVMAQQLATGELGKDVLEKINVVMVPRKNPDGSYYFQRQNAKRLDANRDHMKFELSDMREVNKAYQRFKPEVAIAAHEEGVGNGTFPDIGEAGALKYYDINMAKQYNLNTPKSIFEKNDEWLINQAHKDLEKNGYSSSAYLLVERSKDGEYKVSEEGTEPRFETTYQGLQPSFSLFIESRGIGIGRENFERRVAAQVTTQTSLLKTTARLASEIKSTVKAAREEVVRKGETVKDNDKIIITSTHQELAEKKLLKVVDIAKGEVVEIPVKYLSLDKGIPTLERVRPNAYILPPAYHDIAEKLQIAGIKVSKLKEEKVLTVERYMVTEQKAESPYYQGHILNNVKTEVQEKKYVFPKGSYVFQMNQPAANLIAEALEPEAVDSFVRFNFVPVNVGEEIPIYRYMKEERLNVEPVKKNIGE</sequence>
<keyword evidence="7" id="KW-0378">Hydrolase</keyword>
<accession>A0A3Q9QVP9</accession>
<dbReference type="SUPFAM" id="SSF53187">
    <property type="entry name" value="Zn-dependent exopeptidases"/>
    <property type="match status" value="1"/>
</dbReference>
<evidence type="ECO:0000256" key="5">
    <source>
        <dbReference type="ARBA" id="ARBA00022670"/>
    </source>
</evidence>
<evidence type="ECO:0000256" key="10">
    <source>
        <dbReference type="PROSITE-ProRule" id="PRU01379"/>
    </source>
</evidence>
<organism evidence="13 14">
    <name type="scientific">Neobacillus mesonae</name>
    <dbReference type="NCBI Taxonomy" id="1193713"/>
    <lineage>
        <taxon>Bacteria</taxon>
        <taxon>Bacillati</taxon>
        <taxon>Bacillota</taxon>
        <taxon>Bacilli</taxon>
        <taxon>Bacillales</taxon>
        <taxon>Bacillaceae</taxon>
        <taxon>Neobacillus</taxon>
    </lineage>
</organism>
<dbReference type="OrthoDB" id="5294005at2"/>
<dbReference type="Proteomes" id="UP000282892">
    <property type="component" value="Chromosome"/>
</dbReference>